<protein>
    <submittedName>
        <fullName evidence="1">Uncharacterized protein</fullName>
    </submittedName>
</protein>
<name>A0ACC1U4B9_9AGAR</name>
<reference evidence="1" key="1">
    <citation type="submission" date="2022-09" db="EMBL/GenBank/DDBJ databases">
        <title>A Global Phylogenomic Analysis of the Shiitake Genus Lentinula.</title>
        <authorList>
            <consortium name="DOE Joint Genome Institute"/>
            <person name="Sierra-Patev S."/>
            <person name="Min B."/>
            <person name="Naranjo-Ortiz M."/>
            <person name="Looney B."/>
            <person name="Konkel Z."/>
            <person name="Slot J.C."/>
            <person name="Sakamoto Y."/>
            <person name="Steenwyk J.L."/>
            <person name="Rokas A."/>
            <person name="Carro J."/>
            <person name="Camarero S."/>
            <person name="Ferreira P."/>
            <person name="Molpeceres G."/>
            <person name="Ruiz-Duenas F.J."/>
            <person name="Serrano A."/>
            <person name="Henrissat B."/>
            <person name="Drula E."/>
            <person name="Hughes K.W."/>
            <person name="Mata J.L."/>
            <person name="Ishikawa N.K."/>
            <person name="Vargas-Isla R."/>
            <person name="Ushijima S."/>
            <person name="Smith C.A."/>
            <person name="Ahrendt S."/>
            <person name="Andreopoulos W."/>
            <person name="He G."/>
            <person name="Labutti K."/>
            <person name="Lipzen A."/>
            <person name="Ng V."/>
            <person name="Riley R."/>
            <person name="Sandor L."/>
            <person name="Barry K."/>
            <person name="Martinez A.T."/>
            <person name="Xiao Y."/>
            <person name="Gibbons J.G."/>
            <person name="Terashima K."/>
            <person name="Grigoriev I.V."/>
            <person name="Hibbett D.S."/>
        </authorList>
    </citation>
    <scope>NUCLEOTIDE SEQUENCE</scope>
    <source>
        <strain evidence="1">TMI1499</strain>
    </source>
</reference>
<keyword evidence="2" id="KW-1185">Reference proteome</keyword>
<dbReference type="EMBL" id="MU795051">
    <property type="protein sequence ID" value="KAJ3811653.1"/>
    <property type="molecule type" value="Genomic_DNA"/>
</dbReference>
<accession>A0ACC1U4B9</accession>
<dbReference type="Proteomes" id="UP001163835">
    <property type="component" value="Unassembled WGS sequence"/>
</dbReference>
<comment type="caution">
    <text evidence="1">The sequence shown here is derived from an EMBL/GenBank/DDBJ whole genome shotgun (WGS) entry which is preliminary data.</text>
</comment>
<gene>
    <name evidence="1" type="ORF">F5876DRAFT_75630</name>
</gene>
<sequence>MNALELLAEQAVVRTEGHVIPTTPQQGQQSDRHQYRQPIVPTQHYQSLRPRPTQPPPSSACSALSETYLYNFSTLFRSGVYLPNPPQNTGLMIVPVAQKENDQTVAELLKIDEERKKTMTNECDIDKKEKKMKQKKTLGTGSKSGSTNRRDGGDSNVEIEMLSPEDMKAAVLKDPGDEKKSGVSEENKVLLVEYLTRPKRWKNFKLRQGALMINAASNIFKTKYTATQLSNAWKALWEKYEAVCECQEHTGGGDDDADHGEDDKSKERIARQEKAKFSERVLDAFEASKIFELLDKVAHDDSSVVHGQNMNSMSSISEPESSSDDEEKKQKKKNKKTKRNYLSDDDEEEITYDKFLADAVGAIQDKNKVAREMEYKNYELTLKRDKREEKAKQEELKLVVAQRRNIKNRNVHYRPRPSDGWECSVV</sequence>
<organism evidence="1 2">
    <name type="scientific">Lentinula aff. lateritia</name>
    <dbReference type="NCBI Taxonomy" id="2804960"/>
    <lineage>
        <taxon>Eukaryota</taxon>
        <taxon>Fungi</taxon>
        <taxon>Dikarya</taxon>
        <taxon>Basidiomycota</taxon>
        <taxon>Agaricomycotina</taxon>
        <taxon>Agaricomycetes</taxon>
        <taxon>Agaricomycetidae</taxon>
        <taxon>Agaricales</taxon>
        <taxon>Marasmiineae</taxon>
        <taxon>Omphalotaceae</taxon>
        <taxon>Lentinula</taxon>
    </lineage>
</organism>
<proteinExistence type="predicted"/>
<evidence type="ECO:0000313" key="2">
    <source>
        <dbReference type="Proteomes" id="UP001163835"/>
    </source>
</evidence>
<evidence type="ECO:0000313" key="1">
    <source>
        <dbReference type="EMBL" id="KAJ3811653.1"/>
    </source>
</evidence>